<accession>A0A859FAN3</accession>
<dbReference type="PROSITE" id="PS50893">
    <property type="entry name" value="ABC_TRANSPORTER_2"/>
    <property type="match status" value="1"/>
</dbReference>
<proteinExistence type="predicted"/>
<keyword evidence="6" id="KW-1185">Reference proteome</keyword>
<evidence type="ECO:0000256" key="1">
    <source>
        <dbReference type="ARBA" id="ARBA00022448"/>
    </source>
</evidence>
<dbReference type="GO" id="GO:0005524">
    <property type="term" value="F:ATP binding"/>
    <property type="evidence" value="ECO:0007669"/>
    <property type="project" value="UniProtKB-KW"/>
</dbReference>
<evidence type="ECO:0000313" key="5">
    <source>
        <dbReference type="EMBL" id="QKS69832.1"/>
    </source>
</evidence>
<protein>
    <submittedName>
        <fullName evidence="5">ABC transporter ATP-binding protein</fullName>
    </submittedName>
</protein>
<keyword evidence="3 5" id="KW-0067">ATP-binding</keyword>
<dbReference type="Pfam" id="PF00005">
    <property type="entry name" value="ABC_tran"/>
    <property type="match status" value="1"/>
</dbReference>
<evidence type="ECO:0000259" key="4">
    <source>
        <dbReference type="PROSITE" id="PS50893"/>
    </source>
</evidence>
<organism evidence="5 6">
    <name type="scientific">Paenalkalicoccus suaedae</name>
    <dbReference type="NCBI Taxonomy" id="2592382"/>
    <lineage>
        <taxon>Bacteria</taxon>
        <taxon>Bacillati</taxon>
        <taxon>Bacillota</taxon>
        <taxon>Bacilli</taxon>
        <taxon>Bacillales</taxon>
        <taxon>Bacillaceae</taxon>
        <taxon>Paenalkalicoccus</taxon>
    </lineage>
</organism>
<dbReference type="InterPro" id="IPR017871">
    <property type="entry name" value="ABC_transporter-like_CS"/>
</dbReference>
<dbReference type="PANTHER" id="PTHR42939">
    <property type="entry name" value="ABC TRANSPORTER ATP-BINDING PROTEIN ALBC-RELATED"/>
    <property type="match status" value="1"/>
</dbReference>
<dbReference type="AlphaFoldDB" id="A0A859FAN3"/>
<keyword evidence="2" id="KW-0547">Nucleotide-binding</keyword>
<dbReference type="PROSITE" id="PS00211">
    <property type="entry name" value="ABC_TRANSPORTER_1"/>
    <property type="match status" value="1"/>
</dbReference>
<dbReference type="RefSeq" id="WP_176007877.1">
    <property type="nucleotide sequence ID" value="NZ_CP041372.2"/>
</dbReference>
<dbReference type="InterPro" id="IPR003439">
    <property type="entry name" value="ABC_transporter-like_ATP-bd"/>
</dbReference>
<keyword evidence="1" id="KW-0813">Transport</keyword>
<evidence type="ECO:0000256" key="2">
    <source>
        <dbReference type="ARBA" id="ARBA00022741"/>
    </source>
</evidence>
<dbReference type="SUPFAM" id="SSF52540">
    <property type="entry name" value="P-loop containing nucleoside triphosphate hydrolases"/>
    <property type="match status" value="1"/>
</dbReference>
<dbReference type="KEGG" id="psua:FLK61_23895"/>
<dbReference type="PANTHER" id="PTHR42939:SF1">
    <property type="entry name" value="ABC TRANSPORTER ATP-BINDING PROTEIN ALBC-RELATED"/>
    <property type="match status" value="1"/>
</dbReference>
<feature type="domain" description="ABC transporter" evidence="4">
    <location>
        <begin position="3"/>
        <end position="228"/>
    </location>
</feature>
<reference evidence="6" key="1">
    <citation type="submission" date="2019-07" db="EMBL/GenBank/DDBJ databases">
        <title>Bacillus alkalisoli sp. nov. isolated from saline soil.</title>
        <authorList>
            <person name="Sun J.-Q."/>
            <person name="Xu L."/>
        </authorList>
    </citation>
    <scope>NUCLEOTIDE SEQUENCE [LARGE SCALE GENOMIC DNA]</scope>
    <source>
        <strain evidence="6">M4U3P1</strain>
    </source>
</reference>
<dbReference type="EMBL" id="CP041372">
    <property type="protein sequence ID" value="QKS69832.1"/>
    <property type="molecule type" value="Genomic_DNA"/>
</dbReference>
<sequence>MIISCENVTKTVKGEPILKDFSWQVESPGIYAVLGPNGAGKTTMMQILAGLTLVDSGTVNVHGESPIENEQVLSNICFIQESDNFKPTLTVGEVVKIVQPFYPNWKQDLIEALLERFQLPKKRKLNQLSKGMASALNMSIGIASRAPLTIFDEPYIGMDAGARKQIYQVLLEDYMEHPRTILFSTHFIDETENLFESVCMLKSGRKVFEEKISSLHERVKRVRGEEQAVRAYAKLGQLLHISDFFEETTAIVMFSEGETPTPSPELQEEPVSLQDFYIHFTDSLKEEVQ</sequence>
<dbReference type="CDD" id="cd03230">
    <property type="entry name" value="ABC_DR_subfamily_A"/>
    <property type="match status" value="1"/>
</dbReference>
<dbReference type="Gene3D" id="3.40.50.300">
    <property type="entry name" value="P-loop containing nucleotide triphosphate hydrolases"/>
    <property type="match status" value="1"/>
</dbReference>
<evidence type="ECO:0000313" key="6">
    <source>
        <dbReference type="Proteomes" id="UP000318138"/>
    </source>
</evidence>
<name>A0A859FAN3_9BACI</name>
<dbReference type="InterPro" id="IPR051782">
    <property type="entry name" value="ABC_Transporter_VariousFunc"/>
</dbReference>
<dbReference type="GO" id="GO:0016887">
    <property type="term" value="F:ATP hydrolysis activity"/>
    <property type="evidence" value="ECO:0007669"/>
    <property type="project" value="InterPro"/>
</dbReference>
<dbReference type="InterPro" id="IPR027417">
    <property type="entry name" value="P-loop_NTPase"/>
</dbReference>
<dbReference type="Proteomes" id="UP000318138">
    <property type="component" value="Chromosome"/>
</dbReference>
<evidence type="ECO:0000256" key="3">
    <source>
        <dbReference type="ARBA" id="ARBA00022840"/>
    </source>
</evidence>
<gene>
    <name evidence="5" type="ORF">FLK61_23895</name>
</gene>